<evidence type="ECO:0000256" key="2">
    <source>
        <dbReference type="SAM" id="SignalP"/>
    </source>
</evidence>
<feature type="chain" id="PRO_5004892761" evidence="2">
    <location>
        <begin position="20"/>
        <end position="132"/>
    </location>
</feature>
<feature type="coiled-coil region" evidence="1">
    <location>
        <begin position="90"/>
        <end position="117"/>
    </location>
</feature>
<evidence type="ECO:0000313" key="3">
    <source>
        <dbReference type="EMBL" id="EUT92369.1"/>
    </source>
</evidence>
<evidence type="ECO:0000256" key="1">
    <source>
        <dbReference type="SAM" id="Coils"/>
    </source>
</evidence>
<feature type="signal peptide" evidence="2">
    <location>
        <begin position="1"/>
        <end position="19"/>
    </location>
</feature>
<keyword evidence="2" id="KW-0732">Signal</keyword>
<sequence length="132" mass="15399">MKIVRNIIILLLYIQDVINVEKISKNKISSSSSGKVDGINILNNSNTNERLHTFSGVYSLNLNDEIKIEINKKDMEKNDIHLTSIDTISKIHARDLLKENKRKLENFQENIKHEHKDEVSLYVKKKKIKKKM</sequence>
<name>W7FWD7_PLAFA</name>
<organism evidence="3">
    <name type="scientific">Plasmodium falciparum Santa Lucia</name>
    <dbReference type="NCBI Taxonomy" id="478859"/>
    <lineage>
        <taxon>Eukaryota</taxon>
        <taxon>Sar</taxon>
        <taxon>Alveolata</taxon>
        <taxon>Apicomplexa</taxon>
        <taxon>Aconoidasida</taxon>
        <taxon>Haemosporida</taxon>
        <taxon>Plasmodiidae</taxon>
        <taxon>Plasmodium</taxon>
        <taxon>Plasmodium (Laverania)</taxon>
    </lineage>
</organism>
<protein>
    <submittedName>
        <fullName evidence="3">Uncharacterized protein</fullName>
    </submittedName>
</protein>
<dbReference type="EMBL" id="KE123474">
    <property type="protein sequence ID" value="EUT92369.1"/>
    <property type="molecule type" value="Genomic_DNA"/>
</dbReference>
<dbReference type="Proteomes" id="UP000030666">
    <property type="component" value="Unassembled WGS sequence"/>
</dbReference>
<reference evidence="3" key="1">
    <citation type="submission" date="2013-02" db="EMBL/GenBank/DDBJ databases">
        <title>The Genome Sequence of Plasmodium falciparum Santa Lucia.</title>
        <authorList>
            <consortium name="The Broad Institute Genome Sequencing Platform"/>
            <consortium name="The Broad Institute Genome Sequencing Center for Infectious Disease"/>
            <person name="Neafsey D."/>
            <person name="Cheeseman I."/>
            <person name="Volkman S."/>
            <person name="Adams J."/>
            <person name="Walker B."/>
            <person name="Young S.K."/>
            <person name="Zeng Q."/>
            <person name="Gargeya S."/>
            <person name="Fitzgerald M."/>
            <person name="Haas B."/>
            <person name="Abouelleil A."/>
            <person name="Alvarado L."/>
            <person name="Arachchi H.M."/>
            <person name="Berlin A.M."/>
            <person name="Chapman S.B."/>
            <person name="Dewar J."/>
            <person name="Goldberg J."/>
            <person name="Griggs A."/>
            <person name="Gujja S."/>
            <person name="Hansen M."/>
            <person name="Howarth C."/>
            <person name="Imamovic A."/>
            <person name="Larimer J."/>
            <person name="McCowan C."/>
            <person name="Murphy C."/>
            <person name="Neiman D."/>
            <person name="Pearson M."/>
            <person name="Priest M."/>
            <person name="Roberts A."/>
            <person name="Saif S."/>
            <person name="Shea T."/>
            <person name="Sisk P."/>
            <person name="Sykes S."/>
            <person name="Wortman J."/>
            <person name="Nusbaum C."/>
            <person name="Birren B."/>
        </authorList>
    </citation>
    <scope>NUCLEOTIDE SEQUENCE [LARGE SCALE GENOMIC DNA]</scope>
    <source>
        <strain evidence="3">Santa Lucia</strain>
    </source>
</reference>
<accession>W7FWD7</accession>
<gene>
    <name evidence="3" type="ORF">PFAG_00506</name>
</gene>
<keyword evidence="1" id="KW-0175">Coiled coil</keyword>
<dbReference type="AlphaFoldDB" id="W7FWD7"/>
<proteinExistence type="predicted"/>